<accession>A0AAD7QRX6</accession>
<keyword evidence="5" id="KW-0547">Nucleotide-binding</keyword>
<dbReference type="GO" id="GO:0005524">
    <property type="term" value="F:ATP binding"/>
    <property type="evidence" value="ECO:0007669"/>
    <property type="project" value="UniProtKB-KW"/>
</dbReference>
<evidence type="ECO:0000313" key="10">
    <source>
        <dbReference type="EMBL" id="KAJ8099831.1"/>
    </source>
</evidence>
<keyword evidence="7" id="KW-0067">ATP-binding</keyword>
<dbReference type="GO" id="GO:0046854">
    <property type="term" value="P:phosphatidylinositol phosphate biosynthetic process"/>
    <property type="evidence" value="ECO:0007669"/>
    <property type="project" value="InterPro"/>
</dbReference>
<evidence type="ECO:0000256" key="3">
    <source>
        <dbReference type="ARBA" id="ARBA00012169"/>
    </source>
</evidence>
<dbReference type="FunFam" id="1.25.40.70:FF:000011">
    <property type="entry name" value="Phosphatidylinositol 4-kinase alpha"/>
    <property type="match status" value="1"/>
</dbReference>
<evidence type="ECO:0000256" key="1">
    <source>
        <dbReference type="ARBA" id="ARBA00001686"/>
    </source>
</evidence>
<dbReference type="SUPFAM" id="SSF56112">
    <property type="entry name" value="Protein kinase-like (PK-like)"/>
    <property type="match status" value="1"/>
</dbReference>
<dbReference type="InterPro" id="IPR011009">
    <property type="entry name" value="Kinase-like_dom_sf"/>
</dbReference>
<organism evidence="10 11">
    <name type="scientific">Lipomyces tetrasporus</name>
    <dbReference type="NCBI Taxonomy" id="54092"/>
    <lineage>
        <taxon>Eukaryota</taxon>
        <taxon>Fungi</taxon>
        <taxon>Dikarya</taxon>
        <taxon>Ascomycota</taxon>
        <taxon>Saccharomycotina</taxon>
        <taxon>Lipomycetes</taxon>
        <taxon>Lipomycetales</taxon>
        <taxon>Lipomycetaceae</taxon>
        <taxon>Lipomyces</taxon>
    </lineage>
</organism>
<evidence type="ECO:0000256" key="7">
    <source>
        <dbReference type="ARBA" id="ARBA00022840"/>
    </source>
</evidence>
<dbReference type="InterPro" id="IPR036940">
    <property type="entry name" value="PI3/4_kinase_cat_sf"/>
</dbReference>
<dbReference type="FunFam" id="3.30.1010.10:FF:000014">
    <property type="entry name" value="Phosphatidylinositol 4-kinase STT4"/>
    <property type="match status" value="1"/>
</dbReference>
<dbReference type="GeneID" id="80882962"/>
<evidence type="ECO:0000313" key="11">
    <source>
        <dbReference type="Proteomes" id="UP001217417"/>
    </source>
</evidence>
<dbReference type="InterPro" id="IPR001263">
    <property type="entry name" value="PI3K_accessory_dom"/>
</dbReference>
<dbReference type="InterPro" id="IPR000403">
    <property type="entry name" value="PI3/4_kinase_cat_dom"/>
</dbReference>
<gene>
    <name evidence="10" type="ORF">POJ06DRAFT_254604</name>
</gene>
<dbReference type="PROSITE" id="PS50290">
    <property type="entry name" value="PI3_4_KINASE_3"/>
    <property type="match status" value="1"/>
</dbReference>
<keyword evidence="6" id="KW-0418">Kinase</keyword>
<dbReference type="InterPro" id="IPR018936">
    <property type="entry name" value="PI3/4_kinase_CS"/>
</dbReference>
<dbReference type="Gene3D" id="1.25.40.70">
    <property type="entry name" value="Phosphatidylinositol 3-kinase, accessory domain (PIK)"/>
    <property type="match status" value="1"/>
</dbReference>
<evidence type="ECO:0000259" key="8">
    <source>
        <dbReference type="PROSITE" id="PS50290"/>
    </source>
</evidence>
<evidence type="ECO:0000256" key="4">
    <source>
        <dbReference type="ARBA" id="ARBA00022679"/>
    </source>
</evidence>
<dbReference type="Pfam" id="PF00613">
    <property type="entry name" value="PI3Ka"/>
    <property type="match status" value="1"/>
</dbReference>
<feature type="domain" description="PIK helical" evidence="9">
    <location>
        <begin position="1358"/>
        <end position="1544"/>
    </location>
</feature>
<dbReference type="PROSITE" id="PS00916">
    <property type="entry name" value="PI3_4_KINASE_2"/>
    <property type="match status" value="1"/>
</dbReference>
<dbReference type="EC" id="2.7.1.67" evidence="3"/>
<reference evidence="10" key="1">
    <citation type="submission" date="2023-03" db="EMBL/GenBank/DDBJ databases">
        <title>Near-Complete genome sequence of Lipomyces tetrasporous NRRL Y-64009, an oleaginous yeast capable of growing on lignocellulosic hydrolysates.</title>
        <authorList>
            <consortium name="Lawrence Berkeley National Laboratory"/>
            <person name="Jagtap S.S."/>
            <person name="Liu J.-J."/>
            <person name="Walukiewicz H.E."/>
            <person name="Pangilinan J."/>
            <person name="Lipzen A."/>
            <person name="Ahrendt S."/>
            <person name="Koriabine M."/>
            <person name="Cobaugh K."/>
            <person name="Salamov A."/>
            <person name="Yoshinaga Y."/>
            <person name="Ng V."/>
            <person name="Daum C."/>
            <person name="Grigoriev I.V."/>
            <person name="Slininger P.J."/>
            <person name="Dien B.S."/>
            <person name="Jin Y.-S."/>
            <person name="Rao C.V."/>
        </authorList>
    </citation>
    <scope>NUCLEOTIDE SEQUENCE</scope>
    <source>
        <strain evidence="10">NRRL Y-64009</strain>
    </source>
</reference>
<dbReference type="GO" id="GO:0004430">
    <property type="term" value="F:1-phosphatidylinositol 4-kinase activity"/>
    <property type="evidence" value="ECO:0007669"/>
    <property type="project" value="UniProtKB-EC"/>
</dbReference>
<protein>
    <recommendedName>
        <fullName evidence="3">1-phosphatidylinositol 4-kinase</fullName>
        <ecNumber evidence="3">2.7.1.67</ecNumber>
    </recommendedName>
</protein>
<evidence type="ECO:0000256" key="5">
    <source>
        <dbReference type="ARBA" id="ARBA00022741"/>
    </source>
</evidence>
<dbReference type="GO" id="GO:0048015">
    <property type="term" value="P:phosphatidylinositol-mediated signaling"/>
    <property type="evidence" value="ECO:0007669"/>
    <property type="project" value="TreeGrafter"/>
</dbReference>
<dbReference type="InterPro" id="IPR016024">
    <property type="entry name" value="ARM-type_fold"/>
</dbReference>
<keyword evidence="11" id="KW-1185">Reference proteome</keyword>
<evidence type="ECO:0000256" key="2">
    <source>
        <dbReference type="ARBA" id="ARBA00006209"/>
    </source>
</evidence>
<dbReference type="SMART" id="SM00146">
    <property type="entry name" value="PI3Kc"/>
    <property type="match status" value="1"/>
</dbReference>
<dbReference type="FunFam" id="1.10.1070.11:FF:000022">
    <property type="entry name" value="Phosphatidylinositol 4-kinase stt4"/>
    <property type="match status" value="1"/>
</dbReference>
<comment type="similarity">
    <text evidence="2">Belongs to the PI3/PI4-kinase family. Type III PI4K subfamily.</text>
</comment>
<comment type="caution">
    <text evidence="10">The sequence shown here is derived from an EMBL/GenBank/DDBJ whole genome shotgun (WGS) entry which is preliminary data.</text>
</comment>
<proteinExistence type="inferred from homology"/>
<dbReference type="GO" id="GO:0005886">
    <property type="term" value="C:plasma membrane"/>
    <property type="evidence" value="ECO:0007669"/>
    <property type="project" value="TreeGrafter"/>
</dbReference>
<dbReference type="SUPFAM" id="SSF48371">
    <property type="entry name" value="ARM repeat"/>
    <property type="match status" value="1"/>
</dbReference>
<dbReference type="EMBL" id="JARPMG010000006">
    <property type="protein sequence ID" value="KAJ8099831.1"/>
    <property type="molecule type" value="Genomic_DNA"/>
</dbReference>
<dbReference type="PROSITE" id="PS51545">
    <property type="entry name" value="PIK_HELICAL"/>
    <property type="match status" value="1"/>
</dbReference>
<dbReference type="GO" id="GO:0005737">
    <property type="term" value="C:cytoplasm"/>
    <property type="evidence" value="ECO:0007669"/>
    <property type="project" value="TreeGrafter"/>
</dbReference>
<dbReference type="CDD" id="cd05167">
    <property type="entry name" value="PI4Kc_III_alpha"/>
    <property type="match status" value="1"/>
</dbReference>
<sequence>MDNFGLSRATIRSVALDKLARFTAECSSPIAKEDYGKLYNSLDNSGALFTEASAKLNGTKLVGFTNGNGQLHNVPIATKEVEVLLALASSAKYLKDIIHASRLLEQLGLYLRDSHHQKFVQAAVVRELQPSPWEAVTYNLTLAIIDIGKSFSELHDLAGDYLNSYVDAVKRASSTITAGTPENLQLVFPLAFSIQGFLSAICLRSLYNESSELQYNLLSSANDIMSGGFLTCLEEAVSFLRNSPDVAPANRTWHIYRNRYRALGRPVGSASVRYYFIETARNIAGLYILSGVGKYPVEKESFLDIMMRTGKATTTINDVERKSLEICRDIAVYEIESSEEGNDYISTVVSGKQRRLNFAIKASALEILCVASHFDLYDIGDLMQTVEDSLNATDNEQKPIIDEGLLSKIFKIMAFLCIEEPNIGASLTRIFPRLLVNQNLSEETIQTGTTCVSFALQRLSEDAVISTLYTMANILVSAPHETELTRVVTTNDRAVRRRSRSLERVSSMGSRIFINAEDREEIDLIFENVVYALAKIVEEYNDNKITALTISVLMQKIGRVNAFTDRCLLLGLSGLSLCGAERDFKTVLKLYARLNTEALSNKDQEMVDTILNARLRIAKKLQRSDPFYDVYLMDLLDGIVTKGDVQELEHHRPHSEIDSTAKEISLLITALAGLLPSADEARYTTDDQAIVTAFRNAWFNMVVHGYSRNSDWTKKPFRTDLEVVAWNSPTLIAESSSNQFESDMEINTVLRRGSSHRNLDEQRRQVLEAFDSSALEVRSIPYPKLIFLSSALLLESLRASAGDCSKVLLYFVDPSLKSGETAKFMKGVTNEVIKIYLKKVQGKSDIAASDSISNQLHELLICCCHRINSVSAVAFKCTERLIEAIPSALCNRESLFTLLELLTLLWNSCLDEDVDQYSPRSVFVSSKAKIRLELSDSYAHRKAVLKYLHERAVKWVQLAIDTTPLDMKGLLQSYLAEMDDFSAFGHVVLGRSFAVEMGGRIPYTDNKLASIDRQAGMGTDTVSDFLTQYTWRQVYRRVESSGGSDTDRQVRDFLEIKNSLLDIRDRLHKKKFVPIAELREVLLRAAAFCVANKVRATELVHFLVHIPFSIFTKQSIKLGVSLWLWVLNEATDLQSRILSEIALGFEWSIRYHEGIFCKSHDLIPVLNGKMEYAPSSKEEIMRDARIAGNSFAPHLYIVDMLSSHFQSSKFESRHLFEVFERSLRVALMNMEDASSHPLVRENRFNIILFALRLLEGHKALSSQRSTYFKSLTLTAALTWFARPPIYPFSGNRLKLKSEFRLLIEVYQLVKRLTVQGLEKELFLDVKQELLLQFLENEIYAISIWLEPLQFVPYRQLKTIIPKRSFEPSTQMVIVAWQVDPALAVYYAKRFKLADLDMQLRQLIIADTSKIAHIPDALQYLLDRRMMDTSAPQLKYLLFWAPVCPIEAINLFMPDFSKNSLILQYAMRSLESHNVDVTFFYVPQIVQMLRHDQLGYIEQYILETGKLDQLFAHQFIWNMRANAYKDEDMKVPDPLKPTLDRVMDTLIDSFDGDDRDFYNREFEFFKEVTSISGKLKPFIRKTKAEKKTKIDEEIRKIKVAHNVYLPSNPDGFVVAIDRKSGRPLQSHAKAPFMATFKIKKTVMASSAVRIEGEEDTQNTVVETVEKWLSAIFKVGDDCRQDMLALQLIALFRNIFNASGLDLYLFPNRVIATDPWCGVIDVLPNSISRDMLGREAVNGLYEYFISKHGSEDSIKFQQARNNFVQSMAAYSVISYLLQFKDRHNGNIMYDDQGHILHIDFGFCFDIVPGGVKFEAAPFKLTHEMVQVMGGGSDTQAYHWFEELCIKAFLACRPYAENIIQCVYPMLESGLPCFKGETTVRKLRDRFALDKSDKDAAVYMRGLIKKSAESIYTKGYDEFQRMTNGIPVSYSDASSPPNVMYTNHSMTVLVDYCDRY</sequence>
<dbReference type="InterPro" id="IPR045495">
    <property type="entry name" value="PI4K_N"/>
</dbReference>
<evidence type="ECO:0000256" key="6">
    <source>
        <dbReference type="ARBA" id="ARBA00022777"/>
    </source>
</evidence>
<dbReference type="Pfam" id="PF00454">
    <property type="entry name" value="PI3_PI4_kinase"/>
    <property type="match status" value="1"/>
</dbReference>
<dbReference type="Gene3D" id="3.30.1010.10">
    <property type="entry name" value="Phosphatidylinositol 3-kinase Catalytic Subunit, Chain A, domain 4"/>
    <property type="match status" value="1"/>
</dbReference>
<keyword evidence="4" id="KW-0808">Transferase</keyword>
<dbReference type="Proteomes" id="UP001217417">
    <property type="component" value="Unassembled WGS sequence"/>
</dbReference>
<dbReference type="SMART" id="SM00145">
    <property type="entry name" value="PI3Ka"/>
    <property type="match status" value="1"/>
</dbReference>
<name>A0AAD7QRX6_9ASCO</name>
<dbReference type="PROSITE" id="PS00915">
    <property type="entry name" value="PI3_4_KINASE_1"/>
    <property type="match status" value="1"/>
</dbReference>
<dbReference type="InterPro" id="IPR042236">
    <property type="entry name" value="PI3K_accessory_sf"/>
</dbReference>
<dbReference type="Pfam" id="PF19274">
    <property type="entry name" value="PI4K_N"/>
    <property type="match status" value="1"/>
</dbReference>
<dbReference type="InterPro" id="IPR015433">
    <property type="entry name" value="PI3/4_kinase"/>
</dbReference>
<dbReference type="Gene3D" id="1.10.1070.11">
    <property type="entry name" value="Phosphatidylinositol 3-/4-kinase, catalytic domain"/>
    <property type="match status" value="1"/>
</dbReference>
<dbReference type="RefSeq" id="XP_056043281.1">
    <property type="nucleotide sequence ID" value="XM_056187796.1"/>
</dbReference>
<dbReference type="PANTHER" id="PTHR10048">
    <property type="entry name" value="PHOSPHATIDYLINOSITOL KINASE"/>
    <property type="match status" value="1"/>
</dbReference>
<dbReference type="PANTHER" id="PTHR10048:SF15">
    <property type="entry name" value="PHOSPHATIDYLINOSITOL 4-KINASE ALPHA"/>
    <property type="match status" value="1"/>
</dbReference>
<feature type="domain" description="PI3K/PI4K catalytic" evidence="8">
    <location>
        <begin position="1631"/>
        <end position="1909"/>
    </location>
</feature>
<evidence type="ECO:0000259" key="9">
    <source>
        <dbReference type="PROSITE" id="PS51545"/>
    </source>
</evidence>
<comment type="catalytic activity">
    <reaction evidence="1">
        <text>a 1,2-diacyl-sn-glycero-3-phospho-(1D-myo-inositol) + ATP = a 1,2-diacyl-sn-glycero-3-phospho-(1D-myo-inositol 4-phosphate) + ADP + H(+)</text>
        <dbReference type="Rhea" id="RHEA:19877"/>
        <dbReference type="ChEBI" id="CHEBI:15378"/>
        <dbReference type="ChEBI" id="CHEBI:30616"/>
        <dbReference type="ChEBI" id="CHEBI:57880"/>
        <dbReference type="ChEBI" id="CHEBI:58178"/>
        <dbReference type="ChEBI" id="CHEBI:456216"/>
        <dbReference type="EC" id="2.7.1.67"/>
    </reaction>
</comment>